<dbReference type="KEGG" id="proo:MJB10_18915"/>
<evidence type="ECO:0000313" key="3">
    <source>
        <dbReference type="Proteomes" id="UP001304650"/>
    </source>
</evidence>
<evidence type="ECO:0000313" key="2">
    <source>
        <dbReference type="EMBL" id="WNR43171.1"/>
    </source>
</evidence>
<keyword evidence="3" id="KW-1185">Reference proteome</keyword>
<dbReference type="AlphaFoldDB" id="A0AA96LL91"/>
<dbReference type="Proteomes" id="UP001304650">
    <property type="component" value="Chromosome"/>
</dbReference>
<reference evidence="2" key="1">
    <citation type="submission" date="2022-02" db="EMBL/GenBank/DDBJ databases">
        <title>Paenibacillus sp. MBLB1832 Whole Genome Shotgun Sequencing.</title>
        <authorList>
            <person name="Hwang C.Y."/>
            <person name="Cho E.-S."/>
            <person name="Seo M.-J."/>
        </authorList>
    </citation>
    <scope>NUCLEOTIDE SEQUENCE</scope>
    <source>
        <strain evidence="2">MBLB1832</strain>
    </source>
</reference>
<keyword evidence="1" id="KW-0812">Transmembrane</keyword>
<keyword evidence="1" id="KW-1133">Transmembrane helix</keyword>
<sequence length="44" mass="4980">MSKRKPVAASRRPKNEVNMKAIYWTGSIVLVVIILMALLLILNK</sequence>
<accession>A0AA96LL91</accession>
<protein>
    <submittedName>
        <fullName evidence="2">Uncharacterized protein</fullName>
    </submittedName>
</protein>
<dbReference type="RefSeq" id="WP_314797196.1">
    <property type="nucleotide sequence ID" value="NZ_CP130319.1"/>
</dbReference>
<organism evidence="2 3">
    <name type="scientific">Paenibacillus roseopurpureus</name>
    <dbReference type="NCBI Taxonomy" id="2918901"/>
    <lineage>
        <taxon>Bacteria</taxon>
        <taxon>Bacillati</taxon>
        <taxon>Bacillota</taxon>
        <taxon>Bacilli</taxon>
        <taxon>Bacillales</taxon>
        <taxon>Paenibacillaceae</taxon>
        <taxon>Paenibacillus</taxon>
    </lineage>
</organism>
<evidence type="ECO:0000256" key="1">
    <source>
        <dbReference type="SAM" id="Phobius"/>
    </source>
</evidence>
<gene>
    <name evidence="2" type="ORF">MJB10_18915</name>
</gene>
<feature type="transmembrane region" description="Helical" evidence="1">
    <location>
        <begin position="21"/>
        <end position="42"/>
    </location>
</feature>
<dbReference type="EMBL" id="CP130319">
    <property type="protein sequence ID" value="WNR43171.1"/>
    <property type="molecule type" value="Genomic_DNA"/>
</dbReference>
<name>A0AA96LL91_9BACL</name>
<proteinExistence type="predicted"/>
<keyword evidence="1" id="KW-0472">Membrane</keyword>